<keyword evidence="4 7" id="KW-0812">Transmembrane</keyword>
<dbReference type="Pfam" id="PF01618">
    <property type="entry name" value="MotA_ExbB"/>
    <property type="match status" value="1"/>
</dbReference>
<dbReference type="InterPro" id="IPR050790">
    <property type="entry name" value="ExbB/TolQ_transport"/>
</dbReference>
<evidence type="ECO:0000256" key="3">
    <source>
        <dbReference type="ARBA" id="ARBA00022475"/>
    </source>
</evidence>
<accession>A0A645IU55</accession>
<evidence type="ECO:0000256" key="7">
    <source>
        <dbReference type="SAM" id="Phobius"/>
    </source>
</evidence>
<comment type="subcellular location">
    <subcellularLocation>
        <location evidence="1">Cell membrane</location>
        <topology evidence="1">Multi-pass membrane protein</topology>
    </subcellularLocation>
</comment>
<dbReference type="AlphaFoldDB" id="A0A645IU55"/>
<gene>
    <name evidence="9" type="ORF">SDC9_199575</name>
</gene>
<evidence type="ECO:0000256" key="4">
    <source>
        <dbReference type="ARBA" id="ARBA00022692"/>
    </source>
</evidence>
<reference evidence="9" key="1">
    <citation type="submission" date="2019-08" db="EMBL/GenBank/DDBJ databases">
        <authorList>
            <person name="Kucharzyk K."/>
            <person name="Murdoch R.W."/>
            <person name="Higgins S."/>
            <person name="Loffler F."/>
        </authorList>
    </citation>
    <scope>NUCLEOTIDE SEQUENCE</scope>
</reference>
<dbReference type="PANTHER" id="PTHR30625">
    <property type="entry name" value="PROTEIN TOLQ"/>
    <property type="match status" value="1"/>
</dbReference>
<sequence>MLLIAVYMFIERLVTLKQALEEDKSFMNRIKDHIYDGKIEAAQKLCRETNNPISRMVEKGISRLGRPMNDVLVAIENVGNLEIANLEKGLVIMASISGGAPMLGFLGTVTGMVTTFYNMSLNSSGNVRLIDLSEGMYQAMVTTVGGLIVGILAYFAYNYLVSRVDSVVRRLEARTMEFLDMLNEPA</sequence>
<feature type="domain" description="MotA/TolQ/ExbB proton channel" evidence="8">
    <location>
        <begin position="49"/>
        <end position="172"/>
    </location>
</feature>
<keyword evidence="5 7" id="KW-1133">Transmembrane helix</keyword>
<evidence type="ECO:0000256" key="6">
    <source>
        <dbReference type="ARBA" id="ARBA00023136"/>
    </source>
</evidence>
<evidence type="ECO:0000313" key="9">
    <source>
        <dbReference type="EMBL" id="MPN51924.1"/>
    </source>
</evidence>
<dbReference type="GO" id="GO:0017038">
    <property type="term" value="P:protein import"/>
    <property type="evidence" value="ECO:0007669"/>
    <property type="project" value="TreeGrafter"/>
</dbReference>
<proteinExistence type="inferred from homology"/>
<comment type="similarity">
    <text evidence="2">Belongs to the ExbB/TolQ family.</text>
</comment>
<evidence type="ECO:0000259" key="8">
    <source>
        <dbReference type="Pfam" id="PF01618"/>
    </source>
</evidence>
<name>A0A645IU55_9ZZZZ</name>
<dbReference type="PANTHER" id="PTHR30625:SF17">
    <property type="entry name" value="TOLQ-RELATED"/>
    <property type="match status" value="1"/>
</dbReference>
<organism evidence="9">
    <name type="scientific">bioreactor metagenome</name>
    <dbReference type="NCBI Taxonomy" id="1076179"/>
    <lineage>
        <taxon>unclassified sequences</taxon>
        <taxon>metagenomes</taxon>
        <taxon>ecological metagenomes</taxon>
    </lineage>
</organism>
<feature type="transmembrane region" description="Helical" evidence="7">
    <location>
        <begin position="90"/>
        <end position="117"/>
    </location>
</feature>
<evidence type="ECO:0000256" key="5">
    <source>
        <dbReference type="ARBA" id="ARBA00022989"/>
    </source>
</evidence>
<keyword evidence="3" id="KW-1003">Cell membrane</keyword>
<keyword evidence="6 7" id="KW-0472">Membrane</keyword>
<evidence type="ECO:0000256" key="1">
    <source>
        <dbReference type="ARBA" id="ARBA00004651"/>
    </source>
</evidence>
<dbReference type="InterPro" id="IPR002898">
    <property type="entry name" value="MotA_ExbB_proton_chnl"/>
</dbReference>
<evidence type="ECO:0000256" key="2">
    <source>
        <dbReference type="ARBA" id="ARBA00010442"/>
    </source>
</evidence>
<feature type="transmembrane region" description="Helical" evidence="7">
    <location>
        <begin position="137"/>
        <end position="160"/>
    </location>
</feature>
<dbReference type="GO" id="GO:0005886">
    <property type="term" value="C:plasma membrane"/>
    <property type="evidence" value="ECO:0007669"/>
    <property type="project" value="UniProtKB-SubCell"/>
</dbReference>
<protein>
    <recommendedName>
        <fullName evidence="8">MotA/TolQ/ExbB proton channel domain-containing protein</fullName>
    </recommendedName>
</protein>
<dbReference type="EMBL" id="VSSQ01117505">
    <property type="protein sequence ID" value="MPN51924.1"/>
    <property type="molecule type" value="Genomic_DNA"/>
</dbReference>
<comment type="caution">
    <text evidence="9">The sequence shown here is derived from an EMBL/GenBank/DDBJ whole genome shotgun (WGS) entry which is preliminary data.</text>
</comment>